<accession>A0A8J2KR12</accession>
<protein>
    <submittedName>
        <fullName evidence="1">Uncharacterized protein</fullName>
    </submittedName>
</protein>
<dbReference type="Proteomes" id="UP000708208">
    <property type="component" value="Unassembled WGS sequence"/>
</dbReference>
<name>A0A8J2KR12_9HEXA</name>
<reference evidence="1" key="1">
    <citation type="submission" date="2021-06" db="EMBL/GenBank/DDBJ databases">
        <authorList>
            <person name="Hodson N. C."/>
            <person name="Mongue J. A."/>
            <person name="Jaron S. K."/>
        </authorList>
    </citation>
    <scope>NUCLEOTIDE SEQUENCE</scope>
</reference>
<evidence type="ECO:0000313" key="2">
    <source>
        <dbReference type="Proteomes" id="UP000708208"/>
    </source>
</evidence>
<proteinExistence type="predicted"/>
<gene>
    <name evidence="1" type="ORF">AFUS01_LOCUS31310</name>
</gene>
<dbReference type="AlphaFoldDB" id="A0A8J2KR12"/>
<keyword evidence="2" id="KW-1185">Reference proteome</keyword>
<dbReference type="EMBL" id="CAJVCH010495288">
    <property type="protein sequence ID" value="CAG7820942.1"/>
    <property type="molecule type" value="Genomic_DNA"/>
</dbReference>
<comment type="caution">
    <text evidence="1">The sequence shown here is derived from an EMBL/GenBank/DDBJ whole genome shotgun (WGS) entry which is preliminary data.</text>
</comment>
<sequence>MAYNIKRISRPNTQYSTRFLKFLKSSIINLDGVVMIAHTPTTLNKILQVSGLTLANRRFLKLLKSSINTFL</sequence>
<organism evidence="1 2">
    <name type="scientific">Allacma fusca</name>
    <dbReference type="NCBI Taxonomy" id="39272"/>
    <lineage>
        <taxon>Eukaryota</taxon>
        <taxon>Metazoa</taxon>
        <taxon>Ecdysozoa</taxon>
        <taxon>Arthropoda</taxon>
        <taxon>Hexapoda</taxon>
        <taxon>Collembola</taxon>
        <taxon>Symphypleona</taxon>
        <taxon>Sminthuridae</taxon>
        <taxon>Allacma</taxon>
    </lineage>
</organism>
<evidence type="ECO:0000313" key="1">
    <source>
        <dbReference type="EMBL" id="CAG7820942.1"/>
    </source>
</evidence>